<keyword evidence="3 6" id="KW-0732">Signal</keyword>
<dbReference type="InterPro" id="IPR033985">
    <property type="entry name" value="SusD-like_N"/>
</dbReference>
<evidence type="ECO:0000256" key="3">
    <source>
        <dbReference type="ARBA" id="ARBA00022729"/>
    </source>
</evidence>
<sequence>MKRYSYHLLLLLCLASCKEAVLDLVPISTPTTETFYKTSNDMLNALNAVYGSLRSNAAGLTEFFYGDMTTDDAQAVPGYPAHADFDNFMINPASTAPVSDRWNDAYKGISRANIILERIETVPMDATLKNRVIGETKFLRAYFYFNLVKVYGDVPLILKELTKPEEAYSYGREAAQTVYAQIEKDLTEAIGVLPVSYTGTDVGRVTSGAAKGMLARAMIYQQKFKEATPLLADIITKQSPAQYQLLSNYASVFQYNNGNNKEILFAIQYTPNSQAIGQGNTLTSTFGPIAGATVPLFGSNANQPTMDLYNAFAPGDSRRDASIAFAVLQGPMSYVNKFINRSIQLRAEDGTDYPILRYSDILLMYAECLNEEGNTALAIPYVNQVRERAFGNNTMNLQFTNPAVTATYVADKAALRDRIIQERRLEFCFEGLRFFDLARTNTLVPTLNSYFTNNNVKFNGKIIQIGANNKLFPVPQAQIDVNPTVLKQNPGYN</sequence>
<proteinExistence type="inferred from homology"/>
<keyword evidence="10" id="KW-1185">Reference proteome</keyword>
<evidence type="ECO:0000256" key="4">
    <source>
        <dbReference type="ARBA" id="ARBA00023136"/>
    </source>
</evidence>
<dbReference type="Pfam" id="PF14322">
    <property type="entry name" value="SusD-like_3"/>
    <property type="match status" value="1"/>
</dbReference>
<dbReference type="EMBL" id="CAJRAF010000002">
    <property type="protein sequence ID" value="CAG5000230.1"/>
    <property type="molecule type" value="Genomic_DNA"/>
</dbReference>
<feature type="signal peptide" evidence="6">
    <location>
        <begin position="1"/>
        <end position="20"/>
    </location>
</feature>
<dbReference type="Proteomes" id="UP000680038">
    <property type="component" value="Unassembled WGS sequence"/>
</dbReference>
<organism evidence="9 10">
    <name type="scientific">Dyadobacter helix</name>
    <dbReference type="NCBI Taxonomy" id="2822344"/>
    <lineage>
        <taxon>Bacteria</taxon>
        <taxon>Pseudomonadati</taxon>
        <taxon>Bacteroidota</taxon>
        <taxon>Cytophagia</taxon>
        <taxon>Cytophagales</taxon>
        <taxon>Spirosomataceae</taxon>
        <taxon>Dyadobacter</taxon>
    </lineage>
</organism>
<evidence type="ECO:0000313" key="10">
    <source>
        <dbReference type="Proteomes" id="UP000680038"/>
    </source>
</evidence>
<evidence type="ECO:0000256" key="6">
    <source>
        <dbReference type="SAM" id="SignalP"/>
    </source>
</evidence>
<evidence type="ECO:0000256" key="1">
    <source>
        <dbReference type="ARBA" id="ARBA00004442"/>
    </source>
</evidence>
<dbReference type="Pfam" id="PF07980">
    <property type="entry name" value="SusD_RagB"/>
    <property type="match status" value="1"/>
</dbReference>
<protein>
    <submittedName>
        <fullName evidence="9">SusD-like protein P25</fullName>
    </submittedName>
</protein>
<dbReference type="SUPFAM" id="SSF48452">
    <property type="entry name" value="TPR-like"/>
    <property type="match status" value="1"/>
</dbReference>
<feature type="domain" description="SusD-like N-terminal" evidence="8">
    <location>
        <begin position="39"/>
        <end position="216"/>
    </location>
</feature>
<evidence type="ECO:0000256" key="2">
    <source>
        <dbReference type="ARBA" id="ARBA00006275"/>
    </source>
</evidence>
<gene>
    <name evidence="9" type="ORF">DYBT9275_02420</name>
</gene>
<accession>A0A916NBU3</accession>
<evidence type="ECO:0000313" key="9">
    <source>
        <dbReference type="EMBL" id="CAG5000230.1"/>
    </source>
</evidence>
<keyword evidence="4" id="KW-0472">Membrane</keyword>
<dbReference type="InterPro" id="IPR012944">
    <property type="entry name" value="SusD_RagB_dom"/>
</dbReference>
<dbReference type="RefSeq" id="WP_215239057.1">
    <property type="nucleotide sequence ID" value="NZ_CAJRAF010000002.1"/>
</dbReference>
<name>A0A916NBU3_9BACT</name>
<evidence type="ECO:0000259" key="8">
    <source>
        <dbReference type="Pfam" id="PF14322"/>
    </source>
</evidence>
<dbReference type="GO" id="GO:0009279">
    <property type="term" value="C:cell outer membrane"/>
    <property type="evidence" value="ECO:0007669"/>
    <property type="project" value="UniProtKB-SubCell"/>
</dbReference>
<comment type="subcellular location">
    <subcellularLocation>
        <location evidence="1">Cell outer membrane</location>
    </subcellularLocation>
</comment>
<comment type="caution">
    <text evidence="9">The sequence shown here is derived from an EMBL/GenBank/DDBJ whole genome shotgun (WGS) entry which is preliminary data.</text>
</comment>
<feature type="chain" id="PRO_5037847586" evidence="6">
    <location>
        <begin position="21"/>
        <end position="493"/>
    </location>
</feature>
<comment type="similarity">
    <text evidence="2">Belongs to the SusD family.</text>
</comment>
<dbReference type="CDD" id="cd08977">
    <property type="entry name" value="SusD"/>
    <property type="match status" value="1"/>
</dbReference>
<evidence type="ECO:0000259" key="7">
    <source>
        <dbReference type="Pfam" id="PF07980"/>
    </source>
</evidence>
<dbReference type="InterPro" id="IPR011990">
    <property type="entry name" value="TPR-like_helical_dom_sf"/>
</dbReference>
<reference evidence="9" key="1">
    <citation type="submission" date="2021-04" db="EMBL/GenBank/DDBJ databases">
        <authorList>
            <person name="Rodrigo-Torres L."/>
            <person name="Arahal R. D."/>
            <person name="Lucena T."/>
        </authorList>
    </citation>
    <scope>NUCLEOTIDE SEQUENCE</scope>
    <source>
        <strain evidence="9">CECT 9275</strain>
    </source>
</reference>
<dbReference type="AlphaFoldDB" id="A0A916NBU3"/>
<keyword evidence="5" id="KW-0998">Cell outer membrane</keyword>
<dbReference type="Gene3D" id="1.25.40.390">
    <property type="match status" value="1"/>
</dbReference>
<evidence type="ECO:0000256" key="5">
    <source>
        <dbReference type="ARBA" id="ARBA00023237"/>
    </source>
</evidence>
<feature type="domain" description="RagB/SusD" evidence="7">
    <location>
        <begin position="334"/>
        <end position="492"/>
    </location>
</feature>